<feature type="region of interest" description="Disordered" evidence="3">
    <location>
        <begin position="516"/>
        <end position="558"/>
    </location>
</feature>
<dbReference type="GO" id="GO:0004190">
    <property type="term" value="F:aspartic-type endopeptidase activity"/>
    <property type="evidence" value="ECO:0007669"/>
    <property type="project" value="InterPro"/>
</dbReference>
<dbReference type="Proteomes" id="UP000829685">
    <property type="component" value="Unassembled WGS sequence"/>
</dbReference>
<organism evidence="7 8">
    <name type="scientific">Neoarthrinium moseri</name>
    <dbReference type="NCBI Taxonomy" id="1658444"/>
    <lineage>
        <taxon>Eukaryota</taxon>
        <taxon>Fungi</taxon>
        <taxon>Dikarya</taxon>
        <taxon>Ascomycota</taxon>
        <taxon>Pezizomycotina</taxon>
        <taxon>Sordariomycetes</taxon>
        <taxon>Xylariomycetidae</taxon>
        <taxon>Amphisphaeriales</taxon>
        <taxon>Apiosporaceae</taxon>
        <taxon>Neoarthrinium</taxon>
    </lineage>
</organism>
<feature type="region of interest" description="Disordered" evidence="3">
    <location>
        <begin position="449"/>
        <end position="473"/>
    </location>
</feature>
<name>A0A9P9WN39_9PEZI</name>
<dbReference type="SUPFAM" id="SSF50630">
    <property type="entry name" value="Acid proteases"/>
    <property type="match status" value="1"/>
</dbReference>
<feature type="compositionally biased region" description="Polar residues" evidence="3">
    <location>
        <begin position="532"/>
        <end position="558"/>
    </location>
</feature>
<dbReference type="GO" id="GO:0006508">
    <property type="term" value="P:proteolysis"/>
    <property type="evidence" value="ECO:0007669"/>
    <property type="project" value="InterPro"/>
</dbReference>
<dbReference type="PANTHER" id="PTHR47966:SF73">
    <property type="entry name" value="PEPTIDASE A1 DOMAIN-CONTAINING PROTEIN"/>
    <property type="match status" value="1"/>
</dbReference>
<dbReference type="AlphaFoldDB" id="A0A9P9WN39"/>
<protein>
    <recommendedName>
        <fullName evidence="6">Peptidase A1 domain-containing protein</fullName>
    </recommendedName>
</protein>
<dbReference type="InterPro" id="IPR001461">
    <property type="entry name" value="Aspartic_peptidase_A1"/>
</dbReference>
<dbReference type="Gene3D" id="2.40.70.10">
    <property type="entry name" value="Acid Proteases"/>
    <property type="match status" value="2"/>
</dbReference>
<proteinExistence type="inferred from homology"/>
<comment type="caution">
    <text evidence="7">The sequence shown here is derived from an EMBL/GenBank/DDBJ whole genome shotgun (WGS) entry which is preliminary data.</text>
</comment>
<keyword evidence="4" id="KW-1133">Transmembrane helix</keyword>
<evidence type="ECO:0000259" key="6">
    <source>
        <dbReference type="PROSITE" id="PS51767"/>
    </source>
</evidence>
<keyword evidence="4" id="KW-0472">Membrane</keyword>
<evidence type="ECO:0000256" key="2">
    <source>
        <dbReference type="PIRSR" id="PIRSR601461-2"/>
    </source>
</evidence>
<dbReference type="Pfam" id="PF00026">
    <property type="entry name" value="Asp"/>
    <property type="match status" value="1"/>
</dbReference>
<dbReference type="PROSITE" id="PS51767">
    <property type="entry name" value="PEPTIDASE_A1"/>
    <property type="match status" value="1"/>
</dbReference>
<feature type="signal peptide" evidence="5">
    <location>
        <begin position="1"/>
        <end position="23"/>
    </location>
</feature>
<keyword evidence="4" id="KW-0812">Transmembrane</keyword>
<keyword evidence="5" id="KW-0732">Signal</keyword>
<evidence type="ECO:0000313" key="8">
    <source>
        <dbReference type="Proteomes" id="UP000829685"/>
    </source>
</evidence>
<comment type="similarity">
    <text evidence="1">Belongs to the peptidase A1 family.</text>
</comment>
<feature type="compositionally biased region" description="Low complexity" evidence="3">
    <location>
        <begin position="457"/>
        <end position="473"/>
    </location>
</feature>
<evidence type="ECO:0000256" key="5">
    <source>
        <dbReference type="SAM" id="SignalP"/>
    </source>
</evidence>
<accession>A0A9P9WN39</accession>
<feature type="disulfide bond" evidence="2">
    <location>
        <begin position="315"/>
        <end position="370"/>
    </location>
</feature>
<evidence type="ECO:0000256" key="3">
    <source>
        <dbReference type="SAM" id="MobiDB-lite"/>
    </source>
</evidence>
<feature type="chain" id="PRO_5040325367" description="Peptidase A1 domain-containing protein" evidence="5">
    <location>
        <begin position="24"/>
        <end position="558"/>
    </location>
</feature>
<keyword evidence="2" id="KW-1015">Disulfide bond</keyword>
<dbReference type="EMBL" id="JAFIMR010000012">
    <property type="protein sequence ID" value="KAI1871719.1"/>
    <property type="molecule type" value="Genomic_DNA"/>
</dbReference>
<dbReference type="PRINTS" id="PR00792">
    <property type="entry name" value="PEPSIN"/>
</dbReference>
<sequence length="558" mass="59781">MKTSALYAGTAALLSLLPSGVLAQVRLPFGRHSAGVQDGHAATTRQRRSFPVPLFSAEGTYVVNATVGTPPQNVSFALTVSADESWVPDAQYCHASYRDCLYGSFNHNESSTFVRPGTGSFSAYYQDDTYAYGDRIRETIGFPGGPSVTNLTMGLAQQTDLWLGVMALGYNDSYSVANIPDRLLAEGLINSTAYSMWLDEEDAVSGQLLLGAVDKSAYDGTLKRISAPRNQHIIEDDTTYTQISNTFDVYIQAVNASKSSDPAVAPLIQNTTAMPLVTIDPTFTISVLPEDLATAMWTLAGATYSETYDAPILPCSYRNNTTAHISLQLDSVGVDGGPVLNVPISDLVLPEDTWTRRIWDYDTDTRVDWCLFGVQSINATSYSSYRNSWTLGAGMLKRQYVVFDLANEDIAMAPVKWLSAQTGPGEDVVPFSTYGAMIPGSTGNTSKCYADDDDCSSSRSSHGSGSGSSSGSDESVELERHYIGMIAGFSVLGAVMLGIAIWGIVQCCRDSNKYGPDGALTEKGSLEPEAASAQNTSASPQQEVGQGETSPPTAREQS</sequence>
<feature type="transmembrane region" description="Helical" evidence="4">
    <location>
        <begin position="482"/>
        <end position="505"/>
    </location>
</feature>
<dbReference type="OrthoDB" id="771136at2759"/>
<dbReference type="InterPro" id="IPR033121">
    <property type="entry name" value="PEPTIDASE_A1"/>
</dbReference>
<keyword evidence="8" id="KW-1185">Reference proteome</keyword>
<evidence type="ECO:0000313" key="7">
    <source>
        <dbReference type="EMBL" id="KAI1871719.1"/>
    </source>
</evidence>
<reference evidence="7" key="1">
    <citation type="submission" date="2021-03" db="EMBL/GenBank/DDBJ databases">
        <title>Revisited historic fungal species revealed as producer of novel bioactive compounds through whole genome sequencing and comparative genomics.</title>
        <authorList>
            <person name="Vignolle G.A."/>
            <person name="Hochenegger N."/>
            <person name="Mach R.L."/>
            <person name="Mach-Aigner A.R."/>
            <person name="Javad Rahimi M."/>
            <person name="Salim K.A."/>
            <person name="Chan C.M."/>
            <person name="Lim L.B.L."/>
            <person name="Cai F."/>
            <person name="Druzhinina I.S."/>
            <person name="U'Ren J.M."/>
            <person name="Derntl C."/>
        </authorList>
    </citation>
    <scope>NUCLEOTIDE SEQUENCE</scope>
    <source>
        <strain evidence="7">TUCIM 5799</strain>
    </source>
</reference>
<evidence type="ECO:0000256" key="1">
    <source>
        <dbReference type="ARBA" id="ARBA00007447"/>
    </source>
</evidence>
<evidence type="ECO:0000256" key="4">
    <source>
        <dbReference type="SAM" id="Phobius"/>
    </source>
</evidence>
<dbReference type="InterPro" id="IPR021109">
    <property type="entry name" value="Peptidase_aspartic_dom_sf"/>
</dbReference>
<feature type="domain" description="Peptidase A1" evidence="6">
    <location>
        <begin position="61"/>
        <end position="413"/>
    </location>
</feature>
<gene>
    <name evidence="7" type="ORF">JX265_005705</name>
</gene>
<dbReference type="PANTHER" id="PTHR47966">
    <property type="entry name" value="BETA-SITE APP-CLEAVING ENZYME, ISOFORM A-RELATED"/>
    <property type="match status" value="1"/>
</dbReference>